<dbReference type="Gene3D" id="1.10.101.10">
    <property type="entry name" value="PGBD-like superfamily/PGBD"/>
    <property type="match status" value="1"/>
</dbReference>
<proteinExistence type="predicted"/>
<dbReference type="InterPro" id="IPR003646">
    <property type="entry name" value="SH3-like_bac-type"/>
</dbReference>
<organism evidence="8 9">
    <name type="scientific">Heliorestis acidaminivorans</name>
    <dbReference type="NCBI Taxonomy" id="553427"/>
    <lineage>
        <taxon>Bacteria</taxon>
        <taxon>Bacillati</taxon>
        <taxon>Bacillota</taxon>
        <taxon>Clostridia</taxon>
        <taxon>Eubacteriales</taxon>
        <taxon>Heliobacteriaceae</taxon>
        <taxon>Heliorestis</taxon>
    </lineage>
</organism>
<feature type="signal peptide" evidence="6">
    <location>
        <begin position="1"/>
        <end position="25"/>
    </location>
</feature>
<sequence>MTRKLTIAAMAVFLLLAMSISMVFATSEVSTGLAMVERGAYLRTEPKLNATRIQLVPKGETLVVLEQANQYWQKVQTQNGRIGYITTNPTYVKSIPSNVNATLQLERSLKRGDRGDDVVEVQMRLSKLGFYSGRVDGDFGPMTHRAVESFQREHRLVVDGVVGPQTTRKLNELLAGDAQSTVTTTAPATAPAPANNGTAPTSTGTEATPTGQASVTTKTLGKGTSWETEMYVIKGVKEGPTVMIVGGVHGNEPAGFRAARQVKDWKIENGTLIVIPDANKVGINNNRRNSSFGDLNRAFPQSNGANGSDALSRAIWAEYQNYKPQYVLDLHEGYDYNVQNKNSVGQTIIYHPSGQMQSFANKLTSELNKGLPASKRFNVLRNPVGGSLARAAGLHGSEAAIFETCTKDPINTRVQYQIKAVEMFFDHAGMKRQ</sequence>
<dbReference type="InterPro" id="IPR036365">
    <property type="entry name" value="PGBD-like_sf"/>
</dbReference>
<feature type="chain" id="PRO_5026095440" evidence="6">
    <location>
        <begin position="26"/>
        <end position="433"/>
    </location>
</feature>
<accession>A0A6I0F234</accession>
<evidence type="ECO:0000313" key="8">
    <source>
        <dbReference type="EMBL" id="KAB2952306.1"/>
    </source>
</evidence>
<evidence type="ECO:0000256" key="5">
    <source>
        <dbReference type="SAM" id="MobiDB-lite"/>
    </source>
</evidence>
<evidence type="ECO:0000256" key="4">
    <source>
        <dbReference type="ARBA" id="ARBA00022833"/>
    </source>
</evidence>
<dbReference type="Pfam" id="PF01471">
    <property type="entry name" value="PG_binding_1"/>
    <property type="match status" value="1"/>
</dbReference>
<gene>
    <name evidence="8" type="ORF">F9B85_09070</name>
</gene>
<evidence type="ECO:0000256" key="2">
    <source>
        <dbReference type="ARBA" id="ARBA00022723"/>
    </source>
</evidence>
<dbReference type="Pfam" id="PF08239">
    <property type="entry name" value="SH3_3"/>
    <property type="match status" value="1"/>
</dbReference>
<keyword evidence="3" id="KW-0378">Hydrolase</keyword>
<evidence type="ECO:0000259" key="7">
    <source>
        <dbReference type="PROSITE" id="PS51781"/>
    </source>
</evidence>
<keyword evidence="2" id="KW-0479">Metal-binding</keyword>
<dbReference type="InterPro" id="IPR055438">
    <property type="entry name" value="AstE_AspA_cat"/>
</dbReference>
<dbReference type="InterPro" id="IPR036366">
    <property type="entry name" value="PGBDSf"/>
</dbReference>
<dbReference type="InterPro" id="IPR053138">
    <property type="entry name" value="N-alpha-Ac-DABA_deacetylase"/>
</dbReference>
<dbReference type="SUPFAM" id="SSF47090">
    <property type="entry name" value="PGBD-like"/>
    <property type="match status" value="1"/>
</dbReference>
<evidence type="ECO:0000256" key="1">
    <source>
        <dbReference type="ARBA" id="ARBA00001947"/>
    </source>
</evidence>
<reference evidence="8 9" key="1">
    <citation type="submission" date="2019-10" db="EMBL/GenBank/DDBJ databases">
        <title>Whole-genome sequence of the extremophile Heliorestis acidaminivorans DSM 24790.</title>
        <authorList>
            <person name="Kyndt J.A."/>
            <person name="Meyer T.E."/>
        </authorList>
    </citation>
    <scope>NUCLEOTIDE SEQUENCE [LARGE SCALE GENOMIC DNA]</scope>
    <source>
        <strain evidence="8 9">DSM 24790</strain>
    </source>
</reference>
<dbReference type="GO" id="GO:0046872">
    <property type="term" value="F:metal ion binding"/>
    <property type="evidence" value="ECO:0007669"/>
    <property type="project" value="UniProtKB-KW"/>
</dbReference>
<comment type="caution">
    <text evidence="8">The sequence shown here is derived from an EMBL/GenBank/DDBJ whole genome shotgun (WGS) entry which is preliminary data.</text>
</comment>
<dbReference type="InterPro" id="IPR002477">
    <property type="entry name" value="Peptidoglycan-bd-like"/>
</dbReference>
<evidence type="ECO:0000256" key="3">
    <source>
        <dbReference type="ARBA" id="ARBA00022801"/>
    </source>
</evidence>
<dbReference type="Pfam" id="PF24827">
    <property type="entry name" value="AstE_AspA_cat"/>
    <property type="match status" value="1"/>
</dbReference>
<dbReference type="SUPFAM" id="SSF53187">
    <property type="entry name" value="Zn-dependent exopeptidases"/>
    <property type="match status" value="1"/>
</dbReference>
<dbReference type="PROSITE" id="PS51781">
    <property type="entry name" value="SH3B"/>
    <property type="match status" value="1"/>
</dbReference>
<dbReference type="Gene3D" id="3.40.630.10">
    <property type="entry name" value="Zn peptidases"/>
    <property type="match status" value="1"/>
</dbReference>
<protein>
    <submittedName>
        <fullName evidence="8">SH3 domain-containing protein</fullName>
    </submittedName>
</protein>
<feature type="compositionally biased region" description="Low complexity" evidence="5">
    <location>
        <begin position="183"/>
        <end position="201"/>
    </location>
</feature>
<dbReference type="RefSeq" id="WP_151620124.1">
    <property type="nucleotide sequence ID" value="NZ_WBXO01000006.1"/>
</dbReference>
<feature type="region of interest" description="Disordered" evidence="5">
    <location>
        <begin position="180"/>
        <end position="221"/>
    </location>
</feature>
<feature type="compositionally biased region" description="Polar residues" evidence="5">
    <location>
        <begin position="202"/>
        <end position="219"/>
    </location>
</feature>
<keyword evidence="6" id="KW-0732">Signal</keyword>
<comment type="cofactor">
    <cofactor evidence="1">
        <name>Zn(2+)</name>
        <dbReference type="ChEBI" id="CHEBI:29105"/>
    </cofactor>
</comment>
<keyword evidence="4" id="KW-0862">Zinc</keyword>
<evidence type="ECO:0000256" key="6">
    <source>
        <dbReference type="SAM" id="SignalP"/>
    </source>
</evidence>
<dbReference type="EMBL" id="WBXO01000006">
    <property type="protein sequence ID" value="KAB2952306.1"/>
    <property type="molecule type" value="Genomic_DNA"/>
</dbReference>
<dbReference type="Gene3D" id="2.30.30.40">
    <property type="entry name" value="SH3 Domains"/>
    <property type="match status" value="1"/>
</dbReference>
<dbReference type="AlphaFoldDB" id="A0A6I0F234"/>
<dbReference type="GO" id="GO:0016788">
    <property type="term" value="F:hydrolase activity, acting on ester bonds"/>
    <property type="evidence" value="ECO:0007669"/>
    <property type="project" value="InterPro"/>
</dbReference>
<name>A0A6I0F234_9FIRM</name>
<evidence type="ECO:0000313" key="9">
    <source>
        <dbReference type="Proteomes" id="UP000468766"/>
    </source>
</evidence>
<dbReference type="PANTHER" id="PTHR37326">
    <property type="entry name" value="BLL3975 PROTEIN"/>
    <property type="match status" value="1"/>
</dbReference>
<keyword evidence="9" id="KW-1185">Reference proteome</keyword>
<dbReference type="OrthoDB" id="2647974at2"/>
<dbReference type="Proteomes" id="UP000468766">
    <property type="component" value="Unassembled WGS sequence"/>
</dbReference>
<feature type="domain" description="SH3b" evidence="7">
    <location>
        <begin position="25"/>
        <end position="94"/>
    </location>
</feature>
<dbReference type="PANTHER" id="PTHR37326:SF1">
    <property type="entry name" value="BLL3975 PROTEIN"/>
    <property type="match status" value="1"/>
</dbReference>